<keyword evidence="2" id="KW-1185">Reference proteome</keyword>
<protein>
    <submittedName>
        <fullName evidence="1">Uncharacterized protein</fullName>
    </submittedName>
</protein>
<name>A0ABQ8RVV1_PERAM</name>
<reference evidence="1 2" key="1">
    <citation type="journal article" date="2022" name="Allergy">
        <title>Genome assembly and annotation of Periplaneta americana reveal a comprehensive cockroach allergen profile.</title>
        <authorList>
            <person name="Wang L."/>
            <person name="Xiong Q."/>
            <person name="Saelim N."/>
            <person name="Wang L."/>
            <person name="Nong W."/>
            <person name="Wan A.T."/>
            <person name="Shi M."/>
            <person name="Liu X."/>
            <person name="Cao Q."/>
            <person name="Hui J.H.L."/>
            <person name="Sookrung N."/>
            <person name="Leung T.F."/>
            <person name="Tungtrongchitr A."/>
            <person name="Tsui S.K.W."/>
        </authorList>
    </citation>
    <scope>NUCLEOTIDE SEQUENCE [LARGE SCALE GENOMIC DNA]</scope>
    <source>
        <strain evidence="1">PWHHKU_190912</strain>
    </source>
</reference>
<evidence type="ECO:0000313" key="2">
    <source>
        <dbReference type="Proteomes" id="UP001148838"/>
    </source>
</evidence>
<gene>
    <name evidence="1" type="ORF">ANN_27470</name>
</gene>
<dbReference type="EMBL" id="JAJSOF020000041">
    <property type="protein sequence ID" value="KAJ4425844.1"/>
    <property type="molecule type" value="Genomic_DNA"/>
</dbReference>
<sequence length="221" mass="25613">MSYYSEEYVAQGHALTSEVKDEENPVPISSAVLKHEPEERDFSNQDVFGIKEGYEDQSQDPTTEIKFEEEPEVIWLPVVKREPETPHNVYSPLAVDVELAPNDRGTFPHRSMFSTPYFEGHLVVWIRYCHSRLFGLSGMEFLGSSCDWHKEEYVNQSLDLISEVKFEEDPFAVVKREPEEEQSDLDTVHVEPKVEVTAEDNEIFIERFVDSRLDDKSFSTE</sequence>
<proteinExistence type="predicted"/>
<accession>A0ABQ8RVV1</accession>
<dbReference type="Proteomes" id="UP001148838">
    <property type="component" value="Unassembled WGS sequence"/>
</dbReference>
<organism evidence="1 2">
    <name type="scientific">Periplaneta americana</name>
    <name type="common">American cockroach</name>
    <name type="synonym">Blatta americana</name>
    <dbReference type="NCBI Taxonomy" id="6978"/>
    <lineage>
        <taxon>Eukaryota</taxon>
        <taxon>Metazoa</taxon>
        <taxon>Ecdysozoa</taxon>
        <taxon>Arthropoda</taxon>
        <taxon>Hexapoda</taxon>
        <taxon>Insecta</taxon>
        <taxon>Pterygota</taxon>
        <taxon>Neoptera</taxon>
        <taxon>Polyneoptera</taxon>
        <taxon>Dictyoptera</taxon>
        <taxon>Blattodea</taxon>
        <taxon>Blattoidea</taxon>
        <taxon>Blattidae</taxon>
        <taxon>Blattinae</taxon>
        <taxon>Periplaneta</taxon>
    </lineage>
</organism>
<evidence type="ECO:0000313" key="1">
    <source>
        <dbReference type="EMBL" id="KAJ4425844.1"/>
    </source>
</evidence>
<comment type="caution">
    <text evidence="1">The sequence shown here is derived from an EMBL/GenBank/DDBJ whole genome shotgun (WGS) entry which is preliminary data.</text>
</comment>